<gene>
    <name evidence="1" type="ORF">HO173_003065</name>
</gene>
<organism evidence="1 2">
    <name type="scientific">Letharia columbiana</name>
    <dbReference type="NCBI Taxonomy" id="112416"/>
    <lineage>
        <taxon>Eukaryota</taxon>
        <taxon>Fungi</taxon>
        <taxon>Dikarya</taxon>
        <taxon>Ascomycota</taxon>
        <taxon>Pezizomycotina</taxon>
        <taxon>Lecanoromycetes</taxon>
        <taxon>OSLEUM clade</taxon>
        <taxon>Lecanoromycetidae</taxon>
        <taxon>Lecanorales</taxon>
        <taxon>Lecanorineae</taxon>
        <taxon>Parmeliaceae</taxon>
        <taxon>Letharia</taxon>
    </lineage>
</organism>
<sequence>MRQCTQDMNIVYDELIVQYFDLLSLVYGRALRTEETVATKAIRTGFNGTGYESITGFT</sequence>
<dbReference type="AlphaFoldDB" id="A0A8H6L7M8"/>
<comment type="caution">
    <text evidence="1">The sequence shown here is derived from an EMBL/GenBank/DDBJ whole genome shotgun (WGS) entry which is preliminary data.</text>
</comment>
<keyword evidence="2" id="KW-1185">Reference proteome</keyword>
<evidence type="ECO:0000313" key="2">
    <source>
        <dbReference type="Proteomes" id="UP000578531"/>
    </source>
</evidence>
<dbReference type="EMBL" id="JACCJC010000008">
    <property type="protein sequence ID" value="KAF6238560.1"/>
    <property type="molecule type" value="Genomic_DNA"/>
</dbReference>
<name>A0A8H6L7M8_9LECA</name>
<reference evidence="1 2" key="1">
    <citation type="journal article" date="2020" name="Genomics">
        <title>Complete, high-quality genomes from long-read metagenomic sequencing of two wolf lichen thalli reveals enigmatic genome architecture.</title>
        <authorList>
            <person name="McKenzie S.K."/>
            <person name="Walston R.F."/>
            <person name="Allen J.L."/>
        </authorList>
    </citation>
    <scope>NUCLEOTIDE SEQUENCE [LARGE SCALE GENOMIC DNA]</scope>
    <source>
        <strain evidence="1">WasteWater2</strain>
    </source>
</reference>
<dbReference type="Proteomes" id="UP000578531">
    <property type="component" value="Unassembled WGS sequence"/>
</dbReference>
<evidence type="ECO:0000313" key="1">
    <source>
        <dbReference type="EMBL" id="KAF6238560.1"/>
    </source>
</evidence>
<accession>A0A8H6L7M8</accession>
<dbReference type="GeneID" id="59284734"/>
<proteinExistence type="predicted"/>
<dbReference type="RefSeq" id="XP_037167859.1">
    <property type="nucleotide sequence ID" value="XM_037304994.1"/>
</dbReference>
<protein>
    <submittedName>
        <fullName evidence="1">Uncharacterized protein</fullName>
    </submittedName>
</protein>